<reference evidence="1" key="1">
    <citation type="submission" date="2023-03" db="EMBL/GenBank/DDBJ databases">
        <title>Massive genome expansion in bonnet fungi (Mycena s.s.) driven by repeated elements and novel gene families across ecological guilds.</title>
        <authorList>
            <consortium name="Lawrence Berkeley National Laboratory"/>
            <person name="Harder C.B."/>
            <person name="Miyauchi S."/>
            <person name="Viragh M."/>
            <person name="Kuo A."/>
            <person name="Thoen E."/>
            <person name="Andreopoulos B."/>
            <person name="Lu D."/>
            <person name="Skrede I."/>
            <person name="Drula E."/>
            <person name="Henrissat B."/>
            <person name="Morin E."/>
            <person name="Kohler A."/>
            <person name="Barry K."/>
            <person name="LaButti K."/>
            <person name="Morin E."/>
            <person name="Salamov A."/>
            <person name="Lipzen A."/>
            <person name="Mereny Z."/>
            <person name="Hegedus B."/>
            <person name="Baldrian P."/>
            <person name="Stursova M."/>
            <person name="Weitz H."/>
            <person name="Taylor A."/>
            <person name="Grigoriev I.V."/>
            <person name="Nagy L.G."/>
            <person name="Martin F."/>
            <person name="Kauserud H."/>
        </authorList>
    </citation>
    <scope>NUCLEOTIDE SEQUENCE</scope>
    <source>
        <strain evidence="1">CBHHK173m</strain>
    </source>
</reference>
<comment type="caution">
    <text evidence="1">The sequence shown here is derived from an EMBL/GenBank/DDBJ whole genome shotgun (WGS) entry which is preliminary data.</text>
</comment>
<proteinExistence type="predicted"/>
<dbReference type="AlphaFoldDB" id="A0AAD6XSL1"/>
<protein>
    <submittedName>
        <fullName evidence="1">Uncharacterized protein</fullName>
    </submittedName>
</protein>
<keyword evidence="2" id="KW-1185">Reference proteome</keyword>
<feature type="non-terminal residue" evidence="1">
    <location>
        <position position="116"/>
    </location>
</feature>
<accession>A0AAD6XSL1</accession>
<sequence>VLLGDKIPRPDRGLAERDRWCRAMLILFKAWRSVKDLKGSHPNWSAAYNATTFSPYSLSIMANMNIENECKDARDKYEQLRRAGKVRPLLPGLDGAAVTDIESLTNALGRDADLDI</sequence>
<organism evidence="1 2">
    <name type="scientific">Mycena belliarum</name>
    <dbReference type="NCBI Taxonomy" id="1033014"/>
    <lineage>
        <taxon>Eukaryota</taxon>
        <taxon>Fungi</taxon>
        <taxon>Dikarya</taxon>
        <taxon>Basidiomycota</taxon>
        <taxon>Agaricomycotina</taxon>
        <taxon>Agaricomycetes</taxon>
        <taxon>Agaricomycetidae</taxon>
        <taxon>Agaricales</taxon>
        <taxon>Marasmiineae</taxon>
        <taxon>Mycenaceae</taxon>
        <taxon>Mycena</taxon>
    </lineage>
</organism>
<gene>
    <name evidence="1" type="ORF">B0H15DRAFT_735822</name>
</gene>
<evidence type="ECO:0000313" key="1">
    <source>
        <dbReference type="EMBL" id="KAJ7084458.1"/>
    </source>
</evidence>
<evidence type="ECO:0000313" key="2">
    <source>
        <dbReference type="Proteomes" id="UP001222325"/>
    </source>
</evidence>
<dbReference type="Proteomes" id="UP001222325">
    <property type="component" value="Unassembled WGS sequence"/>
</dbReference>
<name>A0AAD6XSL1_9AGAR</name>
<feature type="non-terminal residue" evidence="1">
    <location>
        <position position="1"/>
    </location>
</feature>
<dbReference type="EMBL" id="JARJCN010000038">
    <property type="protein sequence ID" value="KAJ7084458.1"/>
    <property type="molecule type" value="Genomic_DNA"/>
</dbReference>